<feature type="compositionally biased region" description="Low complexity" evidence="1">
    <location>
        <begin position="1"/>
        <end position="36"/>
    </location>
</feature>
<keyword evidence="2" id="KW-0418">Kinase</keyword>
<evidence type="ECO:0000256" key="1">
    <source>
        <dbReference type="SAM" id="MobiDB-lite"/>
    </source>
</evidence>
<keyword evidence="3" id="KW-1185">Reference proteome</keyword>
<feature type="non-terminal residue" evidence="2">
    <location>
        <position position="1"/>
    </location>
</feature>
<keyword evidence="2" id="KW-0808">Transferase</keyword>
<organism evidence="2 3">
    <name type="scientific">Actinomadura adrarensis</name>
    <dbReference type="NCBI Taxonomy" id="1819600"/>
    <lineage>
        <taxon>Bacteria</taxon>
        <taxon>Bacillati</taxon>
        <taxon>Actinomycetota</taxon>
        <taxon>Actinomycetes</taxon>
        <taxon>Streptosporangiales</taxon>
        <taxon>Thermomonosporaceae</taxon>
        <taxon>Actinomadura</taxon>
    </lineage>
</organism>
<evidence type="ECO:0000313" key="2">
    <source>
        <dbReference type="EMBL" id="MFD0853344.1"/>
    </source>
</evidence>
<accession>A0ABW3CHB4</accession>
<dbReference type="Proteomes" id="UP001597083">
    <property type="component" value="Unassembled WGS sequence"/>
</dbReference>
<sequence>PSVSPPARRTPTPGPTTSKPRTSKPRTSSPSTSSPSKPKPSTPKPTPKPSVTTNPYTPVQVCNSGGGGGYYVQRSSSFSGGRVYQLYSATTKKNCAVTMKTANVGVGTSVWVRLQEETGGEVGYDNGTFKYYAGPVYVHAPGVCVRYMGGASGASASAGWDNCG</sequence>
<feature type="region of interest" description="Disordered" evidence="1">
    <location>
        <begin position="1"/>
        <end position="59"/>
    </location>
</feature>
<feature type="compositionally biased region" description="Pro residues" evidence="1">
    <location>
        <begin position="37"/>
        <end position="48"/>
    </location>
</feature>
<name>A0ABW3CHB4_9ACTN</name>
<dbReference type="GO" id="GO:0004674">
    <property type="term" value="F:protein serine/threonine kinase activity"/>
    <property type="evidence" value="ECO:0007669"/>
    <property type="project" value="UniProtKB-KW"/>
</dbReference>
<gene>
    <name evidence="2" type="ORF">ACFQ07_13975</name>
</gene>
<keyword evidence="2" id="KW-0723">Serine/threonine-protein kinase</keyword>
<protein>
    <submittedName>
        <fullName evidence="2">Serine/threonine protein kinase</fullName>
    </submittedName>
</protein>
<reference evidence="3" key="1">
    <citation type="journal article" date="2019" name="Int. J. Syst. Evol. Microbiol.">
        <title>The Global Catalogue of Microorganisms (GCM) 10K type strain sequencing project: providing services to taxonomists for standard genome sequencing and annotation.</title>
        <authorList>
            <consortium name="The Broad Institute Genomics Platform"/>
            <consortium name="The Broad Institute Genome Sequencing Center for Infectious Disease"/>
            <person name="Wu L."/>
            <person name="Ma J."/>
        </authorList>
    </citation>
    <scope>NUCLEOTIDE SEQUENCE [LARGE SCALE GENOMIC DNA]</scope>
    <source>
        <strain evidence="3">JCM 31696</strain>
    </source>
</reference>
<proteinExistence type="predicted"/>
<dbReference type="EMBL" id="JBHTIR010002087">
    <property type="protein sequence ID" value="MFD0853344.1"/>
    <property type="molecule type" value="Genomic_DNA"/>
</dbReference>
<comment type="caution">
    <text evidence="2">The sequence shown here is derived from an EMBL/GenBank/DDBJ whole genome shotgun (WGS) entry which is preliminary data.</text>
</comment>
<evidence type="ECO:0000313" key="3">
    <source>
        <dbReference type="Proteomes" id="UP001597083"/>
    </source>
</evidence>